<keyword evidence="4" id="KW-1185">Reference proteome</keyword>
<reference evidence="2 4" key="1">
    <citation type="journal article" date="2019" name="Emerg. Microbes Infect.">
        <title>Comprehensive subspecies identification of 175 nontuberculous mycobacteria species based on 7547 genomic profiles.</title>
        <authorList>
            <person name="Matsumoto Y."/>
            <person name="Kinjo T."/>
            <person name="Motooka D."/>
            <person name="Nabeya D."/>
            <person name="Jung N."/>
            <person name="Uechi K."/>
            <person name="Horii T."/>
            <person name="Iida T."/>
            <person name="Fujita J."/>
            <person name="Nakamura S."/>
        </authorList>
    </citation>
    <scope>NUCLEOTIDE SEQUENCE [LARGE SCALE GENOMIC DNA]</scope>
    <source>
        <strain evidence="2 4">JCM 12375</strain>
    </source>
</reference>
<dbReference type="RefSeq" id="WP_036430461.1">
    <property type="nucleotide sequence ID" value="NZ_AP022567.1"/>
</dbReference>
<dbReference type="AlphaFoldDB" id="A0AAI8TSR5"/>
<name>A0AAI8TSR5_MYCME</name>
<keyword evidence="1" id="KW-0175">Coiled coil</keyword>
<dbReference type="InterPro" id="IPR036689">
    <property type="entry name" value="ESAT-6-like_sf"/>
</dbReference>
<feature type="coiled-coil region" evidence="1">
    <location>
        <begin position="50"/>
        <end position="84"/>
    </location>
</feature>
<accession>A0AAI8TSR5</accession>
<sequence>MAADGILYNFGANAGHLEDITGMANAIQEVRGDIQSIFQALSTVYEGDGATALNQAHQEVNNMLDEALNTVVNTQKQAQDQQDAMQAMDKANAAAF</sequence>
<reference evidence="3" key="3">
    <citation type="submission" date="2023-03" db="EMBL/GenBank/DDBJ databases">
        <title>Draft genome sequence of a Mycolicibacterium mageritense strain H4_3_1 isolated from a hybrid biological-inorganic system reactor.</title>
        <authorList>
            <person name="Feng X."/>
            <person name="Kazama D."/>
            <person name="Sato K."/>
            <person name="Kobayashi H."/>
        </authorList>
    </citation>
    <scope>NUCLEOTIDE SEQUENCE</scope>
    <source>
        <strain evidence="3">H4_3_1</strain>
    </source>
</reference>
<dbReference type="EMBL" id="AP022567">
    <property type="protein sequence ID" value="BBX33103.1"/>
    <property type="molecule type" value="Genomic_DNA"/>
</dbReference>
<dbReference type="EMBL" id="AP027452">
    <property type="protein sequence ID" value="BDY28274.1"/>
    <property type="molecule type" value="Genomic_DNA"/>
</dbReference>
<protein>
    <recommendedName>
        <fullName evidence="6">ESAT-6-like protein</fullName>
    </recommendedName>
</protein>
<evidence type="ECO:0000313" key="2">
    <source>
        <dbReference type="EMBL" id="BBX33103.1"/>
    </source>
</evidence>
<reference evidence="2" key="2">
    <citation type="submission" date="2020-02" db="EMBL/GenBank/DDBJ databases">
        <authorList>
            <person name="Matsumoto Y."/>
            <person name="Motooka D."/>
            <person name="Nakamura S."/>
        </authorList>
    </citation>
    <scope>NUCLEOTIDE SEQUENCE</scope>
    <source>
        <strain evidence="2">JCM 12375</strain>
    </source>
</reference>
<evidence type="ECO:0000313" key="4">
    <source>
        <dbReference type="Proteomes" id="UP000465622"/>
    </source>
</evidence>
<organism evidence="3 5">
    <name type="scientific">Mycolicibacterium mageritense</name>
    <name type="common">Mycobacterium mageritense</name>
    <dbReference type="NCBI Taxonomy" id="53462"/>
    <lineage>
        <taxon>Bacteria</taxon>
        <taxon>Bacillati</taxon>
        <taxon>Actinomycetota</taxon>
        <taxon>Actinomycetes</taxon>
        <taxon>Mycobacteriales</taxon>
        <taxon>Mycobacteriaceae</taxon>
        <taxon>Mycolicibacterium</taxon>
    </lineage>
</organism>
<evidence type="ECO:0000313" key="5">
    <source>
        <dbReference type="Proteomes" id="UP001241092"/>
    </source>
</evidence>
<evidence type="ECO:0000313" key="3">
    <source>
        <dbReference type="EMBL" id="BDY28274.1"/>
    </source>
</evidence>
<evidence type="ECO:0008006" key="6">
    <source>
        <dbReference type="Google" id="ProtNLM"/>
    </source>
</evidence>
<proteinExistence type="predicted"/>
<dbReference type="Proteomes" id="UP000465622">
    <property type="component" value="Chromosome"/>
</dbReference>
<dbReference type="Gene3D" id="1.10.287.1060">
    <property type="entry name" value="ESAT-6-like"/>
    <property type="match status" value="1"/>
</dbReference>
<evidence type="ECO:0000256" key="1">
    <source>
        <dbReference type="SAM" id="Coils"/>
    </source>
</evidence>
<gene>
    <name evidence="3" type="ORF">hbim_02205</name>
    <name evidence="2" type="ORF">MMAGJ_23850</name>
</gene>
<dbReference type="SUPFAM" id="SSF140453">
    <property type="entry name" value="EsxAB dimer-like"/>
    <property type="match status" value="1"/>
</dbReference>
<dbReference type="Proteomes" id="UP001241092">
    <property type="component" value="Chromosome"/>
</dbReference>